<dbReference type="Proteomes" id="UP000516117">
    <property type="component" value="Chromosome"/>
</dbReference>
<dbReference type="GO" id="GO:0006508">
    <property type="term" value="P:proteolysis"/>
    <property type="evidence" value="ECO:0007669"/>
    <property type="project" value="InterPro"/>
</dbReference>
<dbReference type="InterPro" id="IPR045175">
    <property type="entry name" value="M28_fam"/>
</dbReference>
<evidence type="ECO:0000313" key="4">
    <source>
        <dbReference type="Proteomes" id="UP000516117"/>
    </source>
</evidence>
<accession>A0A7H0HAK8</accession>
<reference evidence="3 4" key="1">
    <citation type="submission" date="2020-08" db="EMBL/GenBank/DDBJ databases">
        <title>Genome sequence of Tessaracoccus defluvii JCM 17540T.</title>
        <authorList>
            <person name="Hyun D.-W."/>
            <person name="Bae J.-W."/>
        </authorList>
    </citation>
    <scope>NUCLEOTIDE SEQUENCE [LARGE SCALE GENOMIC DNA]</scope>
    <source>
        <strain evidence="3 4">JCM 17540</strain>
    </source>
</reference>
<organism evidence="3 4">
    <name type="scientific">Tessaracoccus defluvii</name>
    <dbReference type="NCBI Taxonomy" id="1285901"/>
    <lineage>
        <taxon>Bacteria</taxon>
        <taxon>Bacillati</taxon>
        <taxon>Actinomycetota</taxon>
        <taxon>Actinomycetes</taxon>
        <taxon>Propionibacteriales</taxon>
        <taxon>Propionibacteriaceae</taxon>
        <taxon>Tessaracoccus</taxon>
    </lineage>
</organism>
<dbReference type="PANTHER" id="PTHR12147">
    <property type="entry name" value="METALLOPEPTIDASE M28 FAMILY MEMBER"/>
    <property type="match status" value="1"/>
</dbReference>
<feature type="region of interest" description="Disordered" evidence="1">
    <location>
        <begin position="192"/>
        <end position="213"/>
    </location>
</feature>
<gene>
    <name evidence="3" type="ORF">H9L22_10550</name>
</gene>
<evidence type="ECO:0000256" key="1">
    <source>
        <dbReference type="SAM" id="MobiDB-lite"/>
    </source>
</evidence>
<dbReference type="PANTHER" id="PTHR12147:SF26">
    <property type="entry name" value="PEPTIDASE M28 DOMAIN-CONTAINING PROTEIN"/>
    <property type="match status" value="1"/>
</dbReference>
<sequence>MASVKPANTVRFAWWGAEESGLLGSEHYVAGLTPAEAARIALYLNFDMVASPNYIFGVYDGDNSSGTAPVSIPAGSDKIEDVFERYYAGRGEPYQDSTFSGGSDYGPFIAVGIPAGGLFTGAEGLKTAQEVATYGGTAGIAYDPCYHQACDTIDNVSHHALDVNSDAVATAVLTFAIDTTLVNGVAGKPGNRLGQLRPYNPTTVDPMADRYSS</sequence>
<name>A0A7H0HAK8_9ACTN</name>
<dbReference type="Gene3D" id="3.40.630.10">
    <property type="entry name" value="Zn peptidases"/>
    <property type="match status" value="1"/>
</dbReference>
<dbReference type="EMBL" id="CP060789">
    <property type="protein sequence ID" value="QNP57574.1"/>
    <property type="molecule type" value="Genomic_DNA"/>
</dbReference>
<dbReference type="Pfam" id="PF04389">
    <property type="entry name" value="Peptidase_M28"/>
    <property type="match status" value="1"/>
</dbReference>
<evidence type="ECO:0000259" key="2">
    <source>
        <dbReference type="Pfam" id="PF04389"/>
    </source>
</evidence>
<protein>
    <submittedName>
        <fullName evidence="3">M28 family peptidase</fullName>
    </submittedName>
</protein>
<keyword evidence="4" id="KW-1185">Reference proteome</keyword>
<dbReference type="GO" id="GO:0008235">
    <property type="term" value="F:metalloexopeptidase activity"/>
    <property type="evidence" value="ECO:0007669"/>
    <property type="project" value="InterPro"/>
</dbReference>
<dbReference type="AlphaFoldDB" id="A0A7H0HAK8"/>
<dbReference type="InterPro" id="IPR007484">
    <property type="entry name" value="Peptidase_M28"/>
</dbReference>
<dbReference type="KEGG" id="tdf:H9L22_10550"/>
<dbReference type="SUPFAM" id="SSF53187">
    <property type="entry name" value="Zn-dependent exopeptidases"/>
    <property type="match status" value="1"/>
</dbReference>
<feature type="domain" description="Peptidase M28" evidence="2">
    <location>
        <begin position="4"/>
        <end position="171"/>
    </location>
</feature>
<evidence type="ECO:0000313" key="3">
    <source>
        <dbReference type="EMBL" id="QNP57574.1"/>
    </source>
</evidence>
<proteinExistence type="predicted"/>